<evidence type="ECO:0008006" key="6">
    <source>
        <dbReference type="Google" id="ProtNLM"/>
    </source>
</evidence>
<dbReference type="InterPro" id="IPR013319">
    <property type="entry name" value="GH11/12"/>
</dbReference>
<gene>
    <name evidence="4" type="ORF">VKT23_000542</name>
</gene>
<keyword evidence="3" id="KW-0732">Signal</keyword>
<dbReference type="Gene3D" id="2.60.120.180">
    <property type="match status" value="1"/>
</dbReference>
<keyword evidence="2" id="KW-0624">Polysaccharide degradation</keyword>
<keyword evidence="2" id="KW-0378">Hydrolase</keyword>
<evidence type="ECO:0000313" key="4">
    <source>
        <dbReference type="EMBL" id="KAK7472427.1"/>
    </source>
</evidence>
<sequence>MHLSTTFLSSVAFVALQASAQTITGAFDCVPAGSYNLCANLWLGRQSGVGGQNSTLVSAEGNNVAWSTAWTWANNDNSVKSYSNVESTVAKGMQLADITSAPTTWVWNYQSQSSGIRADVAYDIWTGVPQTGAPASSASSYEIMIWLSGLGGIQPVGSPVSTGITVAGHKFDLWRGPNQNWQVLSFKTAEGDINDFDVDLNEFFRKISQL</sequence>
<proteinExistence type="inferred from homology"/>
<reference evidence="4 5" key="1">
    <citation type="submission" date="2024-01" db="EMBL/GenBank/DDBJ databases">
        <title>A draft genome for the cacao thread blight pathogen Marasmiellus scandens.</title>
        <authorList>
            <person name="Baruah I.K."/>
            <person name="Leung J."/>
            <person name="Bukari Y."/>
            <person name="Amoako-Attah I."/>
            <person name="Meinhardt L.W."/>
            <person name="Bailey B.A."/>
            <person name="Cohen S.P."/>
        </authorList>
    </citation>
    <scope>NUCLEOTIDE SEQUENCE [LARGE SCALE GENOMIC DNA]</scope>
    <source>
        <strain evidence="4 5">GH-19</strain>
    </source>
</reference>
<keyword evidence="2" id="KW-0326">Glycosidase</keyword>
<dbReference type="Proteomes" id="UP001498398">
    <property type="component" value="Unassembled WGS sequence"/>
</dbReference>
<keyword evidence="5" id="KW-1185">Reference proteome</keyword>
<dbReference type="PANTHER" id="PTHR34002:SF9">
    <property type="entry name" value="XYLOGLUCAN-SPECIFIC ENDO-BETA-1,4-GLUCANASE A"/>
    <property type="match status" value="1"/>
</dbReference>
<protein>
    <recommendedName>
        <fullName evidence="6">Glycoside hydrolase family 12 protein</fullName>
    </recommendedName>
</protein>
<name>A0ABR1K8A6_9AGAR</name>
<evidence type="ECO:0000256" key="2">
    <source>
        <dbReference type="RuleBase" id="RU361163"/>
    </source>
</evidence>
<dbReference type="InterPro" id="IPR002594">
    <property type="entry name" value="GH12"/>
</dbReference>
<dbReference type="SUPFAM" id="SSF49899">
    <property type="entry name" value="Concanavalin A-like lectins/glucanases"/>
    <property type="match status" value="1"/>
</dbReference>
<comment type="caution">
    <text evidence="4">The sequence shown here is derived from an EMBL/GenBank/DDBJ whole genome shotgun (WGS) entry which is preliminary data.</text>
</comment>
<feature type="signal peptide" evidence="3">
    <location>
        <begin position="1"/>
        <end position="20"/>
    </location>
</feature>
<feature type="chain" id="PRO_5045830242" description="Glycoside hydrolase family 12 protein" evidence="3">
    <location>
        <begin position="21"/>
        <end position="210"/>
    </location>
</feature>
<evidence type="ECO:0000256" key="3">
    <source>
        <dbReference type="SAM" id="SignalP"/>
    </source>
</evidence>
<organism evidence="4 5">
    <name type="scientific">Marasmiellus scandens</name>
    <dbReference type="NCBI Taxonomy" id="2682957"/>
    <lineage>
        <taxon>Eukaryota</taxon>
        <taxon>Fungi</taxon>
        <taxon>Dikarya</taxon>
        <taxon>Basidiomycota</taxon>
        <taxon>Agaricomycotina</taxon>
        <taxon>Agaricomycetes</taxon>
        <taxon>Agaricomycetidae</taxon>
        <taxon>Agaricales</taxon>
        <taxon>Marasmiineae</taxon>
        <taxon>Omphalotaceae</taxon>
        <taxon>Marasmiellus</taxon>
    </lineage>
</organism>
<comment type="similarity">
    <text evidence="1 2">Belongs to the glycosyl hydrolase 12 (cellulase H) family.</text>
</comment>
<keyword evidence="2" id="KW-0119">Carbohydrate metabolism</keyword>
<dbReference type="PANTHER" id="PTHR34002">
    <property type="entry name" value="BLR1656 PROTEIN"/>
    <property type="match status" value="1"/>
</dbReference>
<accession>A0ABR1K8A6</accession>
<dbReference type="Pfam" id="PF01670">
    <property type="entry name" value="Glyco_hydro_12"/>
    <property type="match status" value="1"/>
</dbReference>
<dbReference type="EMBL" id="JBANRG010000001">
    <property type="protein sequence ID" value="KAK7472427.1"/>
    <property type="molecule type" value="Genomic_DNA"/>
</dbReference>
<evidence type="ECO:0000313" key="5">
    <source>
        <dbReference type="Proteomes" id="UP001498398"/>
    </source>
</evidence>
<dbReference type="InterPro" id="IPR013320">
    <property type="entry name" value="ConA-like_dom_sf"/>
</dbReference>
<evidence type="ECO:0000256" key="1">
    <source>
        <dbReference type="ARBA" id="ARBA00005519"/>
    </source>
</evidence>